<keyword evidence="4 10" id="KW-0547">Nucleotide-binding</keyword>
<evidence type="ECO:0000256" key="11">
    <source>
        <dbReference type="PIRSR" id="PIRSR001589-3"/>
    </source>
</evidence>
<dbReference type="PATRIC" id="fig|1196324.3.peg.3276"/>
<dbReference type="PANTHER" id="PTHR43284:SF1">
    <property type="entry name" value="ASPARAGINE SYNTHETASE"/>
    <property type="match status" value="1"/>
</dbReference>
<comment type="catalytic activity">
    <reaction evidence="8">
        <text>L-aspartate + L-glutamine + ATP + H2O = L-asparagine + L-glutamate + AMP + diphosphate + H(+)</text>
        <dbReference type="Rhea" id="RHEA:12228"/>
        <dbReference type="ChEBI" id="CHEBI:15377"/>
        <dbReference type="ChEBI" id="CHEBI:15378"/>
        <dbReference type="ChEBI" id="CHEBI:29985"/>
        <dbReference type="ChEBI" id="CHEBI:29991"/>
        <dbReference type="ChEBI" id="CHEBI:30616"/>
        <dbReference type="ChEBI" id="CHEBI:33019"/>
        <dbReference type="ChEBI" id="CHEBI:58048"/>
        <dbReference type="ChEBI" id="CHEBI:58359"/>
        <dbReference type="ChEBI" id="CHEBI:456215"/>
        <dbReference type="EC" id="6.3.5.4"/>
    </reaction>
</comment>
<evidence type="ECO:0000256" key="3">
    <source>
        <dbReference type="ARBA" id="ARBA00012737"/>
    </source>
</evidence>
<sequence>MCGFIGLMSARPLSSEAAEVQQFQDMTNIITHRGPDDVGYYFDEHVRLGFRRLSIIDVEHGKQPLSYENERYWITFNGEVYNYVELREELEKKGYTFQTESDTEVILALYAHKGEKAVNDLRGMFGFLIWDKQEEVLFGARDHFGIKPFFYLEEGEMFYAGSEKKSILLAADGGIFNKEALQHYLTYQFVPEPHTLSQKIKRLEPGHCFKKKPGKPMHIRKYWEPKFRPKHEPIEKQIKTIQDTLRESVKMHMRSDVPVGAFLSGGIDSSSIVALAKEFHPNLKTFTVGFEREGFSEIDVAKNTAKELGVENIHYVVTPEEFLQELPKIIWHMDEPVADPAAVPLYFVAREARKHVTVVLSGEGADELFGGYNIYREPHSLRFFNNLPDPLLSAIAKVASVLPESMKGKSFLERGTTALEQRYIGNAKMFTEEEKKQLLTKYHSVWDYTTITKPIYEQAAFYHDVHKMQYVDMHTWLRGDILVKADKMTMANSLELRVPFLDKEVFEVASQLDPSVTVCNQTTKYTLRKAMEGVVPDSVLHRKKLGFPVPIRHWLRNEWYDWAQQLIKESATDYLFDKNYLYQLLEDHKGEKKDNSRKLWTVLCFMIWHQIYIEGKYNFSENLEAERQKELSLVM</sequence>
<evidence type="ECO:0000256" key="6">
    <source>
        <dbReference type="ARBA" id="ARBA00022888"/>
    </source>
</evidence>
<evidence type="ECO:0000313" key="14">
    <source>
        <dbReference type="Proteomes" id="UP000004080"/>
    </source>
</evidence>
<dbReference type="AlphaFoldDB" id="I8UBY7"/>
<dbReference type="Gene3D" id="3.60.20.10">
    <property type="entry name" value="Glutamine Phosphoribosylpyrophosphate, subunit 1, domain 1"/>
    <property type="match status" value="1"/>
</dbReference>
<feature type="site" description="Important for beta-aspartyl-AMP intermediate formation" evidence="11">
    <location>
        <position position="363"/>
    </location>
</feature>
<keyword evidence="5 10" id="KW-0067">ATP-binding</keyword>
<feature type="domain" description="Glutamine amidotransferase type-2" evidence="12">
    <location>
        <begin position="2"/>
        <end position="214"/>
    </location>
</feature>
<evidence type="ECO:0000256" key="7">
    <source>
        <dbReference type="ARBA" id="ARBA00022962"/>
    </source>
</evidence>
<dbReference type="Gene3D" id="3.40.50.620">
    <property type="entry name" value="HUPs"/>
    <property type="match status" value="1"/>
</dbReference>
<dbReference type="InterPro" id="IPR014729">
    <property type="entry name" value="Rossmann-like_a/b/a_fold"/>
</dbReference>
<dbReference type="PANTHER" id="PTHR43284">
    <property type="entry name" value="ASPARAGINE SYNTHETASE (GLUTAMINE-HYDROLYZING)"/>
    <property type="match status" value="1"/>
</dbReference>
<dbReference type="EC" id="6.3.5.4" evidence="3"/>
<evidence type="ECO:0000256" key="2">
    <source>
        <dbReference type="ARBA" id="ARBA00005752"/>
    </source>
</evidence>
<evidence type="ECO:0000256" key="9">
    <source>
        <dbReference type="PIRSR" id="PIRSR001589-1"/>
    </source>
</evidence>
<dbReference type="GO" id="GO:0004066">
    <property type="term" value="F:asparagine synthase (glutamine-hydrolyzing) activity"/>
    <property type="evidence" value="ECO:0007669"/>
    <property type="project" value="UniProtKB-EC"/>
</dbReference>
<dbReference type="InterPro" id="IPR017932">
    <property type="entry name" value="GATase_2_dom"/>
</dbReference>
<feature type="active site" description="For GATase activity" evidence="9">
    <location>
        <position position="2"/>
    </location>
</feature>
<protein>
    <recommendedName>
        <fullName evidence="3">asparagine synthase (glutamine-hydrolyzing)</fullName>
        <ecNumber evidence="3">6.3.5.4</ecNumber>
    </recommendedName>
</protein>
<dbReference type="InterPro" id="IPR001962">
    <property type="entry name" value="Asn_synthase"/>
</dbReference>
<dbReference type="Pfam" id="PF00733">
    <property type="entry name" value="Asn_synthase"/>
    <property type="match status" value="1"/>
</dbReference>
<keyword evidence="7 9" id="KW-0315">Glutamine amidotransferase</keyword>
<dbReference type="eggNOG" id="COG0367">
    <property type="taxonomic scope" value="Bacteria"/>
</dbReference>
<dbReference type="PIRSF" id="PIRSF001589">
    <property type="entry name" value="Asn_synthetase_glu-h"/>
    <property type="match status" value="1"/>
</dbReference>
<evidence type="ECO:0000256" key="8">
    <source>
        <dbReference type="ARBA" id="ARBA00048741"/>
    </source>
</evidence>
<dbReference type="GO" id="GO:0005524">
    <property type="term" value="F:ATP binding"/>
    <property type="evidence" value="ECO:0007669"/>
    <property type="project" value="UniProtKB-KW"/>
</dbReference>
<comment type="pathway">
    <text evidence="1">Amino-acid biosynthesis; L-asparagine biosynthesis; L-asparagine from L-aspartate (L-Gln route): step 1/1.</text>
</comment>
<dbReference type="GO" id="GO:0005829">
    <property type="term" value="C:cytosol"/>
    <property type="evidence" value="ECO:0007669"/>
    <property type="project" value="TreeGrafter"/>
</dbReference>
<dbReference type="InterPro" id="IPR006426">
    <property type="entry name" value="Asn_synth_AEB"/>
</dbReference>
<dbReference type="GO" id="GO:0006529">
    <property type="term" value="P:asparagine biosynthetic process"/>
    <property type="evidence" value="ECO:0007669"/>
    <property type="project" value="UniProtKB-KW"/>
</dbReference>
<evidence type="ECO:0000256" key="1">
    <source>
        <dbReference type="ARBA" id="ARBA00005187"/>
    </source>
</evidence>
<feature type="binding site" evidence="10">
    <location>
        <begin position="361"/>
        <end position="362"/>
    </location>
    <ligand>
        <name>ATP</name>
        <dbReference type="ChEBI" id="CHEBI:30616"/>
    </ligand>
</feature>
<dbReference type="NCBIfam" id="TIGR01536">
    <property type="entry name" value="asn_synth_AEB"/>
    <property type="match status" value="1"/>
</dbReference>
<dbReference type="InterPro" id="IPR033738">
    <property type="entry name" value="AsnB_N"/>
</dbReference>
<dbReference type="SUPFAM" id="SSF56235">
    <property type="entry name" value="N-terminal nucleophile aminohydrolases (Ntn hydrolases)"/>
    <property type="match status" value="1"/>
</dbReference>
<dbReference type="RefSeq" id="WP_007203276.1">
    <property type="nucleotide sequence ID" value="NZ_AKKV01000036.1"/>
</dbReference>
<proteinExistence type="inferred from homology"/>
<feature type="binding site" evidence="10">
    <location>
        <position position="102"/>
    </location>
    <ligand>
        <name>L-glutamine</name>
        <dbReference type="ChEBI" id="CHEBI:58359"/>
    </ligand>
</feature>
<dbReference type="PROSITE" id="PS51278">
    <property type="entry name" value="GATASE_TYPE_2"/>
    <property type="match status" value="1"/>
</dbReference>
<comment type="caution">
    <text evidence="13">The sequence shown here is derived from an EMBL/GenBank/DDBJ whole genome shotgun (WGS) entry which is preliminary data.</text>
</comment>
<dbReference type="Pfam" id="PF13537">
    <property type="entry name" value="GATase_7"/>
    <property type="match status" value="1"/>
</dbReference>
<comment type="similarity">
    <text evidence="2">Belongs to the asparagine synthetase family.</text>
</comment>
<dbReference type="Proteomes" id="UP000004080">
    <property type="component" value="Unassembled WGS sequence"/>
</dbReference>
<reference evidence="13 14" key="1">
    <citation type="journal article" date="2012" name="J. Bacteriol.">
        <title>Genome of Bacillus macauensis ZFHKF-1, a Long-Chain-Forming Bacterium.</title>
        <authorList>
            <person name="Cai L."/>
            <person name="Zhang T."/>
        </authorList>
    </citation>
    <scope>NUCLEOTIDE SEQUENCE [LARGE SCALE GENOMIC DNA]</scope>
    <source>
        <strain evidence="13 14">ZFHKF-1</strain>
    </source>
</reference>
<evidence type="ECO:0000313" key="13">
    <source>
        <dbReference type="EMBL" id="EIT84308.1"/>
    </source>
</evidence>
<dbReference type="STRING" id="1196324.A374_16018"/>
<keyword evidence="6 9" id="KW-0061">Asparagine biosynthesis</keyword>
<dbReference type="SUPFAM" id="SSF52402">
    <property type="entry name" value="Adenine nucleotide alpha hydrolases-like"/>
    <property type="match status" value="1"/>
</dbReference>
<evidence type="ECO:0000256" key="4">
    <source>
        <dbReference type="ARBA" id="ARBA00022741"/>
    </source>
</evidence>
<organism evidence="13 14">
    <name type="scientific">Fictibacillus macauensis ZFHKF-1</name>
    <dbReference type="NCBI Taxonomy" id="1196324"/>
    <lineage>
        <taxon>Bacteria</taxon>
        <taxon>Bacillati</taxon>
        <taxon>Bacillota</taxon>
        <taxon>Bacilli</taxon>
        <taxon>Bacillales</taxon>
        <taxon>Fictibacillaceae</taxon>
        <taxon>Fictibacillus</taxon>
    </lineage>
</organism>
<dbReference type="CDD" id="cd01991">
    <property type="entry name" value="Asn_synthase_B_C"/>
    <property type="match status" value="1"/>
</dbReference>
<dbReference type="InterPro" id="IPR029055">
    <property type="entry name" value="Ntn_hydrolases_N"/>
</dbReference>
<evidence type="ECO:0000256" key="5">
    <source>
        <dbReference type="ARBA" id="ARBA00022840"/>
    </source>
</evidence>
<keyword evidence="14" id="KW-1185">Reference proteome</keyword>
<gene>
    <name evidence="13" type="ORF">A374_16018</name>
</gene>
<accession>I8UBY7</accession>
<dbReference type="CDD" id="cd00712">
    <property type="entry name" value="AsnB"/>
    <property type="match status" value="1"/>
</dbReference>
<evidence type="ECO:0000256" key="10">
    <source>
        <dbReference type="PIRSR" id="PIRSR001589-2"/>
    </source>
</evidence>
<name>I8UBY7_9BACL</name>
<evidence type="ECO:0000259" key="12">
    <source>
        <dbReference type="PROSITE" id="PS51278"/>
    </source>
</evidence>
<dbReference type="OrthoDB" id="9763290at2"/>
<dbReference type="EMBL" id="AKKV01000036">
    <property type="protein sequence ID" value="EIT84308.1"/>
    <property type="molecule type" value="Genomic_DNA"/>
</dbReference>
<dbReference type="InterPro" id="IPR051786">
    <property type="entry name" value="ASN_synthetase/amidase"/>
</dbReference>
<keyword evidence="9" id="KW-0028">Amino-acid biosynthesis</keyword>
<feature type="binding site" evidence="10">
    <location>
        <position position="288"/>
    </location>
    <ligand>
        <name>ATP</name>
        <dbReference type="ChEBI" id="CHEBI:30616"/>
    </ligand>
</feature>